<reference evidence="4" key="1">
    <citation type="submission" date="2016-06" db="UniProtKB">
        <authorList>
            <consortium name="WormBaseParasite"/>
        </authorList>
    </citation>
    <scope>IDENTIFICATION</scope>
</reference>
<feature type="transmembrane region" description="Helical" evidence="1">
    <location>
        <begin position="21"/>
        <end position="40"/>
    </location>
</feature>
<dbReference type="AlphaFoldDB" id="A0A183HQV8"/>
<keyword evidence="1" id="KW-1133">Transmembrane helix</keyword>
<evidence type="ECO:0000313" key="4">
    <source>
        <dbReference type="WBParaSite" id="OFLC_0000986901-mRNA-1"/>
    </source>
</evidence>
<evidence type="ECO:0000313" key="3">
    <source>
        <dbReference type="Proteomes" id="UP000267606"/>
    </source>
</evidence>
<evidence type="ECO:0000313" key="2">
    <source>
        <dbReference type="EMBL" id="VDO64101.1"/>
    </source>
</evidence>
<reference evidence="2 3" key="2">
    <citation type="submission" date="2018-11" db="EMBL/GenBank/DDBJ databases">
        <authorList>
            <consortium name="Pathogen Informatics"/>
        </authorList>
    </citation>
    <scope>NUCLEOTIDE SEQUENCE [LARGE SCALE GENOMIC DNA]</scope>
</reference>
<keyword evidence="1" id="KW-0472">Membrane</keyword>
<gene>
    <name evidence="2" type="ORF">OFLC_LOCUS9872</name>
</gene>
<name>A0A183HQV8_9BILA</name>
<evidence type="ECO:0000256" key="1">
    <source>
        <dbReference type="SAM" id="Phobius"/>
    </source>
</evidence>
<dbReference type="Proteomes" id="UP000267606">
    <property type="component" value="Unassembled WGS sequence"/>
</dbReference>
<keyword evidence="1" id="KW-0812">Transmembrane</keyword>
<accession>A0A183HQV8</accession>
<proteinExistence type="predicted"/>
<organism evidence="4">
    <name type="scientific">Onchocerca flexuosa</name>
    <dbReference type="NCBI Taxonomy" id="387005"/>
    <lineage>
        <taxon>Eukaryota</taxon>
        <taxon>Metazoa</taxon>
        <taxon>Ecdysozoa</taxon>
        <taxon>Nematoda</taxon>
        <taxon>Chromadorea</taxon>
        <taxon>Rhabditida</taxon>
        <taxon>Spirurina</taxon>
        <taxon>Spiruromorpha</taxon>
        <taxon>Filarioidea</taxon>
        <taxon>Onchocercidae</taxon>
        <taxon>Onchocerca</taxon>
    </lineage>
</organism>
<dbReference type="WBParaSite" id="OFLC_0000986901-mRNA-1">
    <property type="protein sequence ID" value="OFLC_0000986901-mRNA-1"/>
    <property type="gene ID" value="OFLC_0000986901"/>
</dbReference>
<dbReference type="EMBL" id="UZAJ01012590">
    <property type="protein sequence ID" value="VDO64101.1"/>
    <property type="molecule type" value="Genomic_DNA"/>
</dbReference>
<protein>
    <submittedName>
        <fullName evidence="4">MFS transporter</fullName>
    </submittedName>
</protein>
<sequence length="46" mass="5371">MTKRNANFQLKDIRKGIMVMLAQLSVILNVNSIFPVMFMMDLWPLT</sequence>
<keyword evidence="3" id="KW-1185">Reference proteome</keyword>